<gene>
    <name evidence="2" type="ORF">EZS28_016868</name>
</gene>
<reference evidence="2 3" key="1">
    <citation type="submission" date="2019-03" db="EMBL/GenBank/DDBJ databases">
        <title>Single cell metagenomics reveals metabolic interactions within the superorganism composed of flagellate Streblomastix strix and complex community of Bacteroidetes bacteria on its surface.</title>
        <authorList>
            <person name="Treitli S.C."/>
            <person name="Kolisko M."/>
            <person name="Husnik F."/>
            <person name="Keeling P."/>
            <person name="Hampl V."/>
        </authorList>
    </citation>
    <scope>NUCLEOTIDE SEQUENCE [LARGE SCALE GENOMIC DNA]</scope>
    <source>
        <strain evidence="2">ST1C</strain>
    </source>
</reference>
<comment type="caution">
    <text evidence="2">The sequence shown here is derived from an EMBL/GenBank/DDBJ whole genome shotgun (WGS) entry which is preliminary data.</text>
</comment>
<sequence>MFILVLLLANNLAFCQSQKSNALTPDIVYQWNDSEWEDIAYSSSADLNGLFNTEGIYRFYYTSDSSIEPQYTASSSSSILKNVEFSEIYSNVMEPEFQSSGKTRTSSFIVIDPAVTDFTMSNVILRFDNDDLLQEKE</sequence>
<dbReference type="Proteomes" id="UP000324800">
    <property type="component" value="Unassembled WGS sequence"/>
</dbReference>
<protein>
    <submittedName>
        <fullName evidence="2">Uncharacterized protein</fullName>
    </submittedName>
</protein>
<evidence type="ECO:0000313" key="3">
    <source>
        <dbReference type="Proteomes" id="UP000324800"/>
    </source>
</evidence>
<feature type="chain" id="PRO_5023805206" evidence="1">
    <location>
        <begin position="18"/>
        <end position="137"/>
    </location>
</feature>
<name>A0A5J4VZD3_9EUKA</name>
<dbReference type="EMBL" id="SNRW01004306">
    <property type="protein sequence ID" value="KAA6387609.1"/>
    <property type="molecule type" value="Genomic_DNA"/>
</dbReference>
<evidence type="ECO:0000256" key="1">
    <source>
        <dbReference type="SAM" id="SignalP"/>
    </source>
</evidence>
<proteinExistence type="predicted"/>
<organism evidence="2 3">
    <name type="scientific">Streblomastix strix</name>
    <dbReference type="NCBI Taxonomy" id="222440"/>
    <lineage>
        <taxon>Eukaryota</taxon>
        <taxon>Metamonada</taxon>
        <taxon>Preaxostyla</taxon>
        <taxon>Oxymonadida</taxon>
        <taxon>Streblomastigidae</taxon>
        <taxon>Streblomastix</taxon>
    </lineage>
</organism>
<feature type="signal peptide" evidence="1">
    <location>
        <begin position="1"/>
        <end position="17"/>
    </location>
</feature>
<evidence type="ECO:0000313" key="2">
    <source>
        <dbReference type="EMBL" id="KAA6387609.1"/>
    </source>
</evidence>
<dbReference type="AlphaFoldDB" id="A0A5J4VZD3"/>
<accession>A0A5J4VZD3</accession>
<keyword evidence="1" id="KW-0732">Signal</keyword>